<dbReference type="AlphaFoldDB" id="A0A9W8P617"/>
<dbReference type="InterPro" id="IPR028364">
    <property type="entry name" value="Ribosomal_uL1/biogenesis"/>
</dbReference>
<feature type="compositionally biased region" description="Basic and acidic residues" evidence="11">
    <location>
        <begin position="517"/>
        <end position="528"/>
    </location>
</feature>
<evidence type="ECO:0000256" key="5">
    <source>
        <dbReference type="ARBA" id="ARBA00022990"/>
    </source>
</evidence>
<keyword evidence="5" id="KW-0007">Acetylation</keyword>
<dbReference type="InterPro" id="IPR023674">
    <property type="entry name" value="Ribosomal_uL1-like"/>
</dbReference>
<evidence type="ECO:0000256" key="10">
    <source>
        <dbReference type="ARBA" id="ARBA00070787"/>
    </source>
</evidence>
<protein>
    <recommendedName>
        <fullName evidence="10">Ribosomal L1 domain-containing protein 1</fullName>
    </recommendedName>
</protein>
<dbReference type="InterPro" id="IPR016095">
    <property type="entry name" value="Ribosomal_uL1_3-a/b-sand"/>
</dbReference>
<evidence type="ECO:0000256" key="6">
    <source>
        <dbReference type="ARBA" id="ARBA00023054"/>
    </source>
</evidence>
<feature type="compositionally biased region" description="Low complexity" evidence="11">
    <location>
        <begin position="485"/>
        <end position="498"/>
    </location>
</feature>
<evidence type="ECO:0000256" key="11">
    <source>
        <dbReference type="SAM" id="MobiDB-lite"/>
    </source>
</evidence>
<feature type="region of interest" description="Disordered" evidence="11">
    <location>
        <begin position="647"/>
        <end position="686"/>
    </location>
</feature>
<dbReference type="GO" id="GO:0005840">
    <property type="term" value="C:ribosome"/>
    <property type="evidence" value="ECO:0007669"/>
    <property type="project" value="UniProtKB-KW"/>
</dbReference>
<evidence type="ECO:0000256" key="1">
    <source>
        <dbReference type="ARBA" id="ARBA00004604"/>
    </source>
</evidence>
<keyword evidence="2" id="KW-1017">Isopeptide bond</keyword>
<evidence type="ECO:0000256" key="8">
    <source>
        <dbReference type="ARBA" id="ARBA00054167"/>
    </source>
</evidence>
<keyword evidence="3" id="KW-0597">Phosphoprotein</keyword>
<keyword evidence="6" id="KW-0175">Coiled coil</keyword>
<organism evidence="12 13">
    <name type="scientific">Lentinula detonsa</name>
    <dbReference type="NCBI Taxonomy" id="2804962"/>
    <lineage>
        <taxon>Eukaryota</taxon>
        <taxon>Fungi</taxon>
        <taxon>Dikarya</taxon>
        <taxon>Basidiomycota</taxon>
        <taxon>Agaricomycotina</taxon>
        <taxon>Agaricomycetes</taxon>
        <taxon>Agaricomycetidae</taxon>
        <taxon>Agaricales</taxon>
        <taxon>Marasmiineae</taxon>
        <taxon>Omphalotaceae</taxon>
        <taxon>Lentinula</taxon>
    </lineage>
</organism>
<evidence type="ECO:0000256" key="9">
    <source>
        <dbReference type="ARBA" id="ARBA00061550"/>
    </source>
</evidence>
<dbReference type="EMBL" id="JANVFU010000003">
    <property type="protein sequence ID" value="KAJ3747720.1"/>
    <property type="molecule type" value="Genomic_DNA"/>
</dbReference>
<reference evidence="12 13" key="1">
    <citation type="journal article" date="2023" name="Proc. Natl. Acad. Sci. U.S.A.">
        <title>A global phylogenomic analysis of the shiitake genus Lentinula.</title>
        <authorList>
            <person name="Sierra-Patev S."/>
            <person name="Min B."/>
            <person name="Naranjo-Ortiz M."/>
            <person name="Looney B."/>
            <person name="Konkel Z."/>
            <person name="Slot J.C."/>
            <person name="Sakamoto Y."/>
            <person name="Steenwyk J.L."/>
            <person name="Rokas A."/>
            <person name="Carro J."/>
            <person name="Camarero S."/>
            <person name="Ferreira P."/>
            <person name="Molpeceres G."/>
            <person name="Ruiz-Duenas F.J."/>
            <person name="Serrano A."/>
            <person name="Henrissat B."/>
            <person name="Drula E."/>
            <person name="Hughes K.W."/>
            <person name="Mata J.L."/>
            <person name="Ishikawa N.K."/>
            <person name="Vargas-Isla R."/>
            <person name="Ushijima S."/>
            <person name="Smith C.A."/>
            <person name="Donoghue J."/>
            <person name="Ahrendt S."/>
            <person name="Andreopoulos W."/>
            <person name="He G."/>
            <person name="LaButti K."/>
            <person name="Lipzen A."/>
            <person name="Ng V."/>
            <person name="Riley R."/>
            <person name="Sandor L."/>
            <person name="Barry K."/>
            <person name="Martinez A.T."/>
            <person name="Xiao Y."/>
            <person name="Gibbons J.G."/>
            <person name="Terashima K."/>
            <person name="Grigoriev I.V."/>
            <person name="Hibbett D."/>
        </authorList>
    </citation>
    <scope>NUCLEOTIDE SEQUENCE [LARGE SCALE GENOMIC DNA]</scope>
    <source>
        <strain evidence="12 13">TFB7810</strain>
    </source>
</reference>
<keyword evidence="13" id="KW-1185">Reference proteome</keyword>
<feature type="region of interest" description="Disordered" evidence="11">
    <location>
        <begin position="256"/>
        <end position="412"/>
    </location>
</feature>
<feature type="compositionally biased region" description="Low complexity" evidence="11">
    <location>
        <begin position="344"/>
        <end position="363"/>
    </location>
</feature>
<dbReference type="FunFam" id="3.40.50.790:FF:000004">
    <property type="entry name" value="Ribosomal L1 domain-containing 1-like 1"/>
    <property type="match status" value="1"/>
</dbReference>
<dbReference type="SUPFAM" id="SSF56808">
    <property type="entry name" value="Ribosomal protein L1"/>
    <property type="match status" value="1"/>
</dbReference>
<evidence type="ECO:0000256" key="3">
    <source>
        <dbReference type="ARBA" id="ARBA00022553"/>
    </source>
</evidence>
<feature type="compositionally biased region" description="Low complexity" evidence="11">
    <location>
        <begin position="575"/>
        <end position="584"/>
    </location>
</feature>
<evidence type="ECO:0000313" key="13">
    <source>
        <dbReference type="Proteomes" id="UP001142393"/>
    </source>
</evidence>
<feature type="compositionally biased region" description="Basic and acidic residues" evidence="11">
    <location>
        <begin position="648"/>
        <end position="663"/>
    </location>
</feature>
<dbReference type="Gene3D" id="3.40.50.790">
    <property type="match status" value="1"/>
</dbReference>
<comment type="caution">
    <text evidence="12">The sequence shown here is derived from an EMBL/GenBank/DDBJ whole genome shotgun (WGS) entry which is preliminary data.</text>
</comment>
<comment type="subcellular location">
    <subcellularLocation>
        <location evidence="1">Nucleus</location>
        <location evidence="1">Nucleolus</location>
    </subcellularLocation>
</comment>
<keyword evidence="7" id="KW-0539">Nucleus</keyword>
<evidence type="ECO:0000256" key="7">
    <source>
        <dbReference type="ARBA" id="ARBA00023242"/>
    </source>
</evidence>
<evidence type="ECO:0000256" key="2">
    <source>
        <dbReference type="ARBA" id="ARBA00022499"/>
    </source>
</evidence>
<evidence type="ECO:0000256" key="4">
    <source>
        <dbReference type="ARBA" id="ARBA00022843"/>
    </source>
</evidence>
<feature type="region of interest" description="Disordered" evidence="11">
    <location>
        <begin position="623"/>
        <end position="642"/>
    </location>
</feature>
<gene>
    <name evidence="12" type="ORF">DFH05DRAFT_1522060</name>
</gene>
<feature type="region of interest" description="Disordered" evidence="11">
    <location>
        <begin position="433"/>
        <end position="618"/>
    </location>
</feature>
<dbReference type="GO" id="GO:0005730">
    <property type="term" value="C:nucleolus"/>
    <property type="evidence" value="ECO:0007669"/>
    <property type="project" value="UniProtKB-SubCell"/>
</dbReference>
<keyword evidence="4" id="KW-0832">Ubl conjugation</keyword>
<proteinExistence type="inferred from homology"/>
<comment type="function">
    <text evidence="8">Regulates cellular senescence through inhibition of PTEN translation. Acts as a pro-apoptotic regulator in response to DNA damage.</text>
</comment>
<feature type="compositionally biased region" description="Basic residues" evidence="11">
    <location>
        <begin position="593"/>
        <end position="603"/>
    </location>
</feature>
<name>A0A9W8P617_9AGAR</name>
<dbReference type="Proteomes" id="UP001142393">
    <property type="component" value="Unassembled WGS sequence"/>
</dbReference>
<sequence length="686" mass="74110">MAKDELIDDRVSLDQCKKAVDALFAHVTEFTAKKAETQLLPDAEQSFWLTVALKKQPQSSSLKVFSIPVAYPIVDPRKESVCLITKDPQRTYKDLIADNNINFIHKVVGISKLKGKYKAYDARRALLKEHGLFLADDRVIPILPKLLGSKFFHAKKQPLPVNVTRKDLKKELERAISSTYMPTIRGTALSIRVGRLSQPAVQVLSNIKTALPAIAARVNDGWDNIQSLGLKTSTSILLPIWSCQLDDSEGGRWAGLTAEDEEDESEAEDDDDEDEGTDEIGEEDVNMSGDGEESDKSAIVQTTKPTGKKRPADTDGDNDVVENLKKKKSKKSSDVSHPPPSTIKTADVTSKSTKSKKIVASSANENPTSASPAKATSIPKAKTKKAPAHEAPIPANTSVTPKKAAAPDEKSITKRKSTMIVDVADVALPAVVTTADPDSSASILKKKKKEEKKTVTSAFAPALTVTTTSAESVPAPAKKGKKPAASKAAAADALPSKSAENRAKEVESAVNTAQEKGSSKKEKKKKETAPPPDVPKETPVVNVEIQDEKEKSKQKRKEKKEKKEKPSNSNEDAETTNATVAVAEQVEKEEKKKDKKEKKKGEKSRHTAAVTLGDDAMVVDSVSAKTVSEKKDKKLTATQGEQVSLSVTKEELKQKKSKAPGEKKKSKVVKPSSKGAKATLLGNKTA</sequence>
<evidence type="ECO:0000313" key="12">
    <source>
        <dbReference type="EMBL" id="KAJ3747720.1"/>
    </source>
</evidence>
<comment type="similarity">
    <text evidence="9">Belongs to the universal ribosomal protein uL1 family. Highly divergent.</text>
</comment>
<feature type="compositionally biased region" description="Acidic residues" evidence="11">
    <location>
        <begin position="258"/>
        <end position="293"/>
    </location>
</feature>
<keyword evidence="12" id="KW-0689">Ribosomal protein</keyword>
<keyword evidence="12" id="KW-0687">Ribonucleoprotein</keyword>
<dbReference type="Pfam" id="PF00687">
    <property type="entry name" value="Ribosomal_L1"/>
    <property type="match status" value="1"/>
</dbReference>
<accession>A0A9W8P617</accession>